<evidence type="ECO:0000313" key="3">
    <source>
        <dbReference type="EMBL" id="MFH0254884.1"/>
    </source>
</evidence>
<dbReference type="PANTHER" id="PTHR21021">
    <property type="entry name" value="GAF/PUTATIVE CYTOSKELETAL PROTEIN"/>
    <property type="match status" value="1"/>
</dbReference>
<name>A0ABW7IAD7_9RHOB</name>
<dbReference type="InterPro" id="IPR029016">
    <property type="entry name" value="GAF-like_dom_sf"/>
</dbReference>
<dbReference type="RefSeq" id="WP_377172373.1">
    <property type="nucleotide sequence ID" value="NZ_JBHTJC010000003.1"/>
</dbReference>
<comment type="similarity">
    <text evidence="1">Belongs to the free Met sulfoxide reductase family.</text>
</comment>
<dbReference type="Gene3D" id="3.30.450.40">
    <property type="match status" value="1"/>
</dbReference>
<proteinExistence type="inferred from homology"/>
<feature type="domain" description="GAF" evidence="2">
    <location>
        <begin position="11"/>
        <end position="145"/>
    </location>
</feature>
<comment type="caution">
    <text evidence="3">The sequence shown here is derived from an EMBL/GenBank/DDBJ whole genome shotgun (WGS) entry which is preliminary data.</text>
</comment>
<evidence type="ECO:0000313" key="4">
    <source>
        <dbReference type="Proteomes" id="UP001607157"/>
    </source>
</evidence>
<gene>
    <name evidence="3" type="ORF">ACGRVM_13340</name>
</gene>
<sequence length="150" mass="16093">MRIDYDEMAKVLASLTEGENDTVALMATMACELHHADDRFDWTGFYRVTAPELLKIGPYQGGHGCLVIPFSRGVCGAAARTGEVQLVDDVEAFPGHIACSSGTRSEIVLPVRDARGALLGVLDIDSDRPSAFDHTDAEGLALLLRQTFGG</sequence>
<dbReference type="InterPro" id="IPR003018">
    <property type="entry name" value="GAF"/>
</dbReference>
<evidence type="ECO:0000259" key="2">
    <source>
        <dbReference type="Pfam" id="PF01590"/>
    </source>
</evidence>
<reference evidence="3 4" key="1">
    <citation type="submission" date="2024-10" db="EMBL/GenBank/DDBJ databases">
        <authorList>
            <person name="Yang X.-N."/>
        </authorList>
    </citation>
    <scope>NUCLEOTIDE SEQUENCE [LARGE SCALE GENOMIC DNA]</scope>
    <source>
        <strain evidence="3 4">CAU 1059</strain>
    </source>
</reference>
<dbReference type="InterPro" id="IPR051330">
    <property type="entry name" value="Phosphatase_reg/MetRdx"/>
</dbReference>
<dbReference type="SUPFAM" id="SSF55781">
    <property type="entry name" value="GAF domain-like"/>
    <property type="match status" value="1"/>
</dbReference>
<dbReference type="EMBL" id="JBIHMM010000003">
    <property type="protein sequence ID" value="MFH0254884.1"/>
    <property type="molecule type" value="Genomic_DNA"/>
</dbReference>
<protein>
    <submittedName>
        <fullName evidence="3">GAF domain-containing protein</fullName>
    </submittedName>
</protein>
<accession>A0ABW7IAD7</accession>
<organism evidence="3 4">
    <name type="scientific">Roseovarius aquimarinus</name>
    <dbReference type="NCBI Taxonomy" id="1229156"/>
    <lineage>
        <taxon>Bacteria</taxon>
        <taxon>Pseudomonadati</taxon>
        <taxon>Pseudomonadota</taxon>
        <taxon>Alphaproteobacteria</taxon>
        <taxon>Rhodobacterales</taxon>
        <taxon>Roseobacteraceae</taxon>
        <taxon>Roseovarius</taxon>
    </lineage>
</organism>
<dbReference type="Proteomes" id="UP001607157">
    <property type="component" value="Unassembled WGS sequence"/>
</dbReference>
<keyword evidence="4" id="KW-1185">Reference proteome</keyword>
<dbReference type="PANTHER" id="PTHR21021:SF15">
    <property type="entry name" value="FREE METHIONINE-R-SULFOXIDE REDUCTASE"/>
    <property type="match status" value="1"/>
</dbReference>
<evidence type="ECO:0000256" key="1">
    <source>
        <dbReference type="ARBA" id="ARBA00038454"/>
    </source>
</evidence>
<dbReference type="Pfam" id="PF01590">
    <property type="entry name" value="GAF"/>
    <property type="match status" value="1"/>
</dbReference>